<evidence type="ECO:0000256" key="1">
    <source>
        <dbReference type="ARBA" id="ARBA00001947"/>
    </source>
</evidence>
<feature type="region of interest" description="Disordered" evidence="3">
    <location>
        <begin position="44"/>
        <end position="63"/>
    </location>
</feature>
<dbReference type="VEuPathDB" id="VectorBase:AMAM006736"/>
<comment type="caution">
    <text evidence="2">Lacks conserved residue(s) required for the propagation of feature annotation.</text>
</comment>
<dbReference type="InterPro" id="IPR001506">
    <property type="entry name" value="Peptidase_M12A"/>
</dbReference>
<evidence type="ECO:0000256" key="4">
    <source>
        <dbReference type="SAM" id="SignalP"/>
    </source>
</evidence>
<evidence type="ECO:0000313" key="6">
    <source>
        <dbReference type="EnsemblMetazoa" id="AMAM006736-PA"/>
    </source>
</evidence>
<name>A0A182SH84_9DIPT</name>
<dbReference type="GO" id="GO:0006508">
    <property type="term" value="P:proteolysis"/>
    <property type="evidence" value="ECO:0007669"/>
    <property type="project" value="InterPro"/>
</dbReference>
<dbReference type="AlphaFoldDB" id="A0A182SH84"/>
<keyword evidence="4" id="KW-0732">Signal</keyword>
<feature type="chain" id="PRO_5008135846" description="Peptidase M12A domain-containing protein" evidence="4">
    <location>
        <begin position="27"/>
        <end position="111"/>
    </location>
</feature>
<dbReference type="Proteomes" id="UP000075901">
    <property type="component" value="Unassembled WGS sequence"/>
</dbReference>
<dbReference type="EnsemblMetazoa" id="AMAM006736-RA">
    <property type="protein sequence ID" value="AMAM006736-PA"/>
    <property type="gene ID" value="AMAM006736"/>
</dbReference>
<dbReference type="PROSITE" id="PS51864">
    <property type="entry name" value="ASTACIN"/>
    <property type="match status" value="1"/>
</dbReference>
<feature type="signal peptide" evidence="4">
    <location>
        <begin position="1"/>
        <end position="26"/>
    </location>
</feature>
<organism evidence="6 7">
    <name type="scientific">Anopheles maculatus</name>
    <dbReference type="NCBI Taxonomy" id="74869"/>
    <lineage>
        <taxon>Eukaryota</taxon>
        <taxon>Metazoa</taxon>
        <taxon>Ecdysozoa</taxon>
        <taxon>Arthropoda</taxon>
        <taxon>Hexapoda</taxon>
        <taxon>Insecta</taxon>
        <taxon>Pterygota</taxon>
        <taxon>Neoptera</taxon>
        <taxon>Endopterygota</taxon>
        <taxon>Diptera</taxon>
        <taxon>Nematocera</taxon>
        <taxon>Culicoidea</taxon>
        <taxon>Culicidae</taxon>
        <taxon>Anophelinae</taxon>
        <taxon>Anopheles</taxon>
        <taxon>Anopheles maculatus group</taxon>
    </lineage>
</organism>
<dbReference type="GO" id="GO:0004222">
    <property type="term" value="F:metalloendopeptidase activity"/>
    <property type="evidence" value="ECO:0007669"/>
    <property type="project" value="InterPro"/>
</dbReference>
<proteinExistence type="predicted"/>
<evidence type="ECO:0000256" key="2">
    <source>
        <dbReference type="PROSITE-ProRule" id="PRU01211"/>
    </source>
</evidence>
<comment type="cofactor">
    <cofactor evidence="1">
        <name>Zn(2+)</name>
        <dbReference type="ChEBI" id="CHEBI:29105"/>
    </cofactor>
</comment>
<reference evidence="7" key="1">
    <citation type="submission" date="2013-09" db="EMBL/GenBank/DDBJ databases">
        <title>The Genome Sequence of Anopheles maculatus species B.</title>
        <authorList>
            <consortium name="The Broad Institute Genomics Platform"/>
            <person name="Neafsey D.E."/>
            <person name="Besansky N."/>
            <person name="Howell P."/>
            <person name="Walton C."/>
            <person name="Young S.K."/>
            <person name="Zeng Q."/>
            <person name="Gargeya S."/>
            <person name="Fitzgerald M."/>
            <person name="Haas B."/>
            <person name="Abouelleil A."/>
            <person name="Allen A.W."/>
            <person name="Alvarado L."/>
            <person name="Arachchi H.M."/>
            <person name="Berlin A.M."/>
            <person name="Chapman S.B."/>
            <person name="Gainer-Dewar J."/>
            <person name="Goldberg J."/>
            <person name="Griggs A."/>
            <person name="Gujja S."/>
            <person name="Hansen M."/>
            <person name="Howarth C."/>
            <person name="Imamovic A."/>
            <person name="Ireland A."/>
            <person name="Larimer J."/>
            <person name="McCowan C."/>
            <person name="Murphy C."/>
            <person name="Pearson M."/>
            <person name="Poon T.W."/>
            <person name="Priest M."/>
            <person name="Roberts A."/>
            <person name="Saif S."/>
            <person name="Shea T."/>
            <person name="Sisk P."/>
            <person name="Sykes S."/>
            <person name="Wortman J."/>
            <person name="Nusbaum C."/>
            <person name="Birren B."/>
        </authorList>
    </citation>
    <scope>NUCLEOTIDE SEQUENCE [LARGE SCALE GENOMIC DNA]</scope>
    <source>
        <strain evidence="7">maculatus3</strain>
    </source>
</reference>
<reference evidence="6" key="2">
    <citation type="submission" date="2020-05" db="UniProtKB">
        <authorList>
            <consortium name="EnsemblMetazoa"/>
        </authorList>
    </citation>
    <scope>IDENTIFICATION</scope>
    <source>
        <strain evidence="6">maculatus3</strain>
    </source>
</reference>
<sequence>MACGKVSLFTLATLLLVCALTEWAEGRSARGPSLDVGRRLRASRARVASAKPGGKASKPPRPWEAGFGVYKEGDIMEREQRQRNGVALSAFPNARWPNAVIPYVITNTFSK</sequence>
<keyword evidence="7" id="KW-1185">Reference proteome</keyword>
<evidence type="ECO:0000259" key="5">
    <source>
        <dbReference type="PROSITE" id="PS51864"/>
    </source>
</evidence>
<protein>
    <recommendedName>
        <fullName evidence="5">Peptidase M12A domain-containing protein</fullName>
    </recommendedName>
</protein>
<evidence type="ECO:0000256" key="3">
    <source>
        <dbReference type="SAM" id="MobiDB-lite"/>
    </source>
</evidence>
<evidence type="ECO:0000313" key="7">
    <source>
        <dbReference type="Proteomes" id="UP000075901"/>
    </source>
</evidence>
<accession>A0A182SH84</accession>
<feature type="domain" description="Peptidase M12A" evidence="5">
    <location>
        <begin position="84"/>
        <end position="111"/>
    </location>
</feature>